<dbReference type="SUPFAM" id="SSF56300">
    <property type="entry name" value="Metallo-dependent phosphatases"/>
    <property type="match status" value="1"/>
</dbReference>
<dbReference type="InterPro" id="IPR040974">
    <property type="entry name" value="Fn3_PAP"/>
</dbReference>
<reference evidence="12 13" key="1">
    <citation type="journal article" date="2020" name="IScience">
        <title>Genome Sequencing of the Endangered Kingdonia uniflora (Circaeasteraceae, Ranunculales) Reveals Potential Mechanisms of Evolutionary Specialization.</title>
        <authorList>
            <person name="Sun Y."/>
            <person name="Deng T."/>
            <person name="Zhang A."/>
            <person name="Moore M.J."/>
            <person name="Landis J.B."/>
            <person name="Lin N."/>
            <person name="Zhang H."/>
            <person name="Zhang X."/>
            <person name="Huang J."/>
            <person name="Zhang X."/>
            <person name="Sun H."/>
            <person name="Wang H."/>
        </authorList>
    </citation>
    <scope>NUCLEOTIDE SEQUENCE [LARGE SCALE GENOMIC DNA]</scope>
    <source>
        <strain evidence="12">TB1705</strain>
        <tissue evidence="12">Leaf</tissue>
    </source>
</reference>
<protein>
    <recommendedName>
        <fullName evidence="7">Purple acid phosphatase</fullName>
        <ecNumber evidence="7">3.1.3.2</ecNumber>
    </recommendedName>
</protein>
<dbReference type="InterPro" id="IPR025733">
    <property type="entry name" value="PAPs_C"/>
</dbReference>
<dbReference type="CDD" id="cd00839">
    <property type="entry name" value="MPP_PAPs"/>
    <property type="match status" value="1"/>
</dbReference>
<evidence type="ECO:0000259" key="11">
    <source>
        <dbReference type="Pfam" id="PF17808"/>
    </source>
</evidence>
<evidence type="ECO:0000256" key="1">
    <source>
        <dbReference type="ARBA" id="ARBA00004613"/>
    </source>
</evidence>
<accession>A0A7J7M5H8</accession>
<keyword evidence="6" id="KW-0325">Glycoprotein</keyword>
<evidence type="ECO:0000256" key="2">
    <source>
        <dbReference type="ARBA" id="ARBA00008723"/>
    </source>
</evidence>
<dbReference type="PANTHER" id="PTHR45778:SF44">
    <property type="entry name" value="PURPLE ACID PHOSPHATASE"/>
    <property type="match status" value="1"/>
</dbReference>
<dbReference type="Pfam" id="PF14008">
    <property type="entry name" value="Metallophos_C"/>
    <property type="match status" value="1"/>
</dbReference>
<evidence type="ECO:0000256" key="6">
    <source>
        <dbReference type="ARBA" id="ARBA00023180"/>
    </source>
</evidence>
<keyword evidence="5 7" id="KW-0732">Signal</keyword>
<gene>
    <name evidence="12" type="ORF">GIB67_002852</name>
</gene>
<evidence type="ECO:0000256" key="5">
    <source>
        <dbReference type="ARBA" id="ARBA00022729"/>
    </source>
</evidence>
<evidence type="ECO:0000313" key="13">
    <source>
        <dbReference type="Proteomes" id="UP000541444"/>
    </source>
</evidence>
<comment type="similarity">
    <text evidence="2 7">Belongs to the metallophosphoesterase superfamily. Purple acid phosphatase family.</text>
</comment>
<dbReference type="SUPFAM" id="SSF49363">
    <property type="entry name" value="Purple acid phosphatase, N-terminal domain"/>
    <property type="match status" value="1"/>
</dbReference>
<dbReference type="InterPro" id="IPR008963">
    <property type="entry name" value="Purple_acid_Pase-like_N"/>
</dbReference>
<evidence type="ECO:0000259" key="9">
    <source>
        <dbReference type="Pfam" id="PF14008"/>
    </source>
</evidence>
<dbReference type="InterPro" id="IPR004843">
    <property type="entry name" value="Calcineurin-like_PHP"/>
</dbReference>
<comment type="catalytic activity">
    <reaction evidence="7">
        <text>a phosphate monoester + H2O = an alcohol + phosphate</text>
        <dbReference type="Rhea" id="RHEA:15017"/>
        <dbReference type="ChEBI" id="CHEBI:15377"/>
        <dbReference type="ChEBI" id="CHEBI:30879"/>
        <dbReference type="ChEBI" id="CHEBI:43474"/>
        <dbReference type="ChEBI" id="CHEBI:67140"/>
        <dbReference type="EC" id="3.1.3.2"/>
    </reaction>
</comment>
<feature type="domain" description="Purple acid phosphatase C-terminal" evidence="9">
    <location>
        <begin position="535"/>
        <end position="594"/>
    </location>
</feature>
<proteinExistence type="inferred from homology"/>
<comment type="subcellular location">
    <subcellularLocation>
        <location evidence="1">Secreted</location>
    </subcellularLocation>
</comment>
<feature type="domain" description="Purple acid phosphatase N-terminal" evidence="10">
    <location>
        <begin position="179"/>
        <end position="283"/>
    </location>
</feature>
<comment type="subunit">
    <text evidence="3">Homodimer.</text>
</comment>
<dbReference type="GO" id="GO:0046872">
    <property type="term" value="F:metal ion binding"/>
    <property type="evidence" value="ECO:0007669"/>
    <property type="project" value="InterPro"/>
</dbReference>
<dbReference type="Pfam" id="PF16656">
    <property type="entry name" value="Pur_ac_phosph_N"/>
    <property type="match status" value="1"/>
</dbReference>
<comment type="caution">
    <text evidence="12">The sequence shown here is derived from an EMBL/GenBank/DDBJ whole genome shotgun (WGS) entry which is preliminary data.</text>
</comment>
<dbReference type="Pfam" id="PF00149">
    <property type="entry name" value="Metallophos"/>
    <property type="match status" value="1"/>
</dbReference>
<organism evidence="12 13">
    <name type="scientific">Kingdonia uniflora</name>
    <dbReference type="NCBI Taxonomy" id="39325"/>
    <lineage>
        <taxon>Eukaryota</taxon>
        <taxon>Viridiplantae</taxon>
        <taxon>Streptophyta</taxon>
        <taxon>Embryophyta</taxon>
        <taxon>Tracheophyta</taxon>
        <taxon>Spermatophyta</taxon>
        <taxon>Magnoliopsida</taxon>
        <taxon>Ranunculales</taxon>
        <taxon>Circaeasteraceae</taxon>
        <taxon>Kingdonia</taxon>
    </lineage>
</organism>
<evidence type="ECO:0000259" key="8">
    <source>
        <dbReference type="Pfam" id="PF00149"/>
    </source>
</evidence>
<dbReference type="Gene3D" id="3.60.21.10">
    <property type="match status" value="1"/>
</dbReference>
<dbReference type="GO" id="GO:0003993">
    <property type="term" value="F:acid phosphatase activity"/>
    <property type="evidence" value="ECO:0007669"/>
    <property type="project" value="UniProtKB-EC"/>
</dbReference>
<dbReference type="EMBL" id="JACGCM010001763">
    <property type="protein sequence ID" value="KAF6150070.1"/>
    <property type="molecule type" value="Genomic_DNA"/>
</dbReference>
<feature type="chain" id="PRO_5029941193" description="Purple acid phosphatase" evidence="7">
    <location>
        <begin position="22"/>
        <end position="619"/>
    </location>
</feature>
<evidence type="ECO:0000313" key="12">
    <source>
        <dbReference type="EMBL" id="KAF6150070.1"/>
    </source>
</evidence>
<keyword evidence="4" id="KW-0964">Secreted</keyword>
<dbReference type="OrthoDB" id="45007at2759"/>
<evidence type="ECO:0000256" key="7">
    <source>
        <dbReference type="RuleBase" id="RU361203"/>
    </source>
</evidence>
<dbReference type="InterPro" id="IPR041792">
    <property type="entry name" value="MPP_PAP"/>
</dbReference>
<evidence type="ECO:0000256" key="3">
    <source>
        <dbReference type="ARBA" id="ARBA00011738"/>
    </source>
</evidence>
<dbReference type="GO" id="GO:0005576">
    <property type="term" value="C:extracellular region"/>
    <property type="evidence" value="ECO:0007669"/>
    <property type="project" value="UniProtKB-SubCell"/>
</dbReference>
<keyword evidence="13" id="KW-1185">Reference proteome</keyword>
<dbReference type="Gene3D" id="2.60.40.380">
    <property type="entry name" value="Purple acid phosphatase-like, N-terminal"/>
    <property type="match status" value="1"/>
</dbReference>
<feature type="domain" description="Purple acid phosphatase Fn3-like" evidence="11">
    <location>
        <begin position="52"/>
        <end position="171"/>
    </location>
</feature>
<feature type="signal peptide" evidence="7">
    <location>
        <begin position="1"/>
        <end position="21"/>
    </location>
</feature>
<sequence>MKIVVFVPSLLVLLFLRSVDALSIRHDQLGEQPLSKIAIRRATVDLSNSVSIKASPYVLGLKGEDTQWITVKIDSPNPSDNDWVGVFSPAHLNSTTCAPEAGDTKSEAPFICSAPIKYKFANDANQNYSNTGKSSLSFQLINQRADFSFALFSGGLSSPKLVALSNAISFAHPKAPVYPRLAQGKSWNEMTITWTSGYDISEAVPFVQWGLKGEFRRRSPAGTLTYNQNSMCGPPARTVGWRDPGYIHTSFLKELWPNSVYTYMLGHRLVNGSYILSKLYSFKSSPYPGQNSLQRVIIFGDMGKAERDGSNEFNNYQPGSLNTTDQLIKDLKDIDIVFHIGDISYANGYLSQWDQFTSQVEPIASTVPYMIASGNHERDWPDSGSFYDGQDSGGECGVVAETMFYVPAENRAKFWYSTDYGMFRFCVADTEHDWREGSEQYKFIEQCLATVDRRKQPWLIFTAHRVLGYSSDYYYGVQGSFEEPMGRESLQKLWQKYKVDIAFYGHVHNYERTCPIYQNQCVNKEKSHYSGTVNGTIHVVVGGGGSHLSKFGNMNTTWSLYKDYDYGFVKLTAFNHSSLLYEYKKSSDGNVYDSFTVSRDYRDVLACVPDGCEPVTMAY</sequence>
<dbReference type="PANTHER" id="PTHR45778">
    <property type="entry name" value="PURPLE ACID PHOSPHATASE-RELATED"/>
    <property type="match status" value="1"/>
</dbReference>
<dbReference type="Pfam" id="PF17808">
    <property type="entry name" value="fn3_PAP"/>
    <property type="match status" value="1"/>
</dbReference>
<feature type="domain" description="Calcineurin-like phosphoesterase" evidence="8">
    <location>
        <begin position="295"/>
        <end position="510"/>
    </location>
</feature>
<dbReference type="InterPro" id="IPR029052">
    <property type="entry name" value="Metallo-depent_PP-like"/>
</dbReference>
<dbReference type="EC" id="3.1.3.2" evidence="7"/>
<dbReference type="Proteomes" id="UP000541444">
    <property type="component" value="Unassembled WGS sequence"/>
</dbReference>
<keyword evidence="7" id="KW-0378">Hydrolase</keyword>
<dbReference type="AlphaFoldDB" id="A0A7J7M5H8"/>
<dbReference type="InterPro" id="IPR015914">
    <property type="entry name" value="PAPs_N"/>
</dbReference>
<name>A0A7J7M5H8_9MAGN</name>
<evidence type="ECO:0000259" key="10">
    <source>
        <dbReference type="Pfam" id="PF16656"/>
    </source>
</evidence>
<evidence type="ECO:0000256" key="4">
    <source>
        <dbReference type="ARBA" id="ARBA00022525"/>
    </source>
</evidence>